<evidence type="ECO:0000259" key="1">
    <source>
        <dbReference type="Pfam" id="PF05699"/>
    </source>
</evidence>
<name>A0AAD1RD43_PELCU</name>
<dbReference type="AlphaFoldDB" id="A0AAD1RD43"/>
<evidence type="ECO:0000313" key="2">
    <source>
        <dbReference type="EMBL" id="CAH2249127.1"/>
    </source>
</evidence>
<dbReference type="InterPro" id="IPR008906">
    <property type="entry name" value="HATC_C_dom"/>
</dbReference>
<accession>A0AAD1RD43</accession>
<dbReference type="EMBL" id="OW240913">
    <property type="protein sequence ID" value="CAH2249127.1"/>
    <property type="molecule type" value="Genomic_DNA"/>
</dbReference>
<feature type="domain" description="HAT C-terminal dimerisation" evidence="1">
    <location>
        <begin position="3"/>
        <end position="59"/>
    </location>
</feature>
<dbReference type="PANTHER" id="PTHR45749:SF35">
    <property type="entry name" value="AC-LIKE TRANSPOSASE-RELATED"/>
    <property type="match status" value="1"/>
</dbReference>
<keyword evidence="3" id="KW-1185">Reference proteome</keyword>
<dbReference type="Proteomes" id="UP001295444">
    <property type="component" value="Chromosome 02"/>
</dbReference>
<reference evidence="2" key="1">
    <citation type="submission" date="2022-03" db="EMBL/GenBank/DDBJ databases">
        <authorList>
            <person name="Alioto T."/>
            <person name="Alioto T."/>
            <person name="Gomez Garrido J."/>
        </authorList>
    </citation>
    <scope>NUCLEOTIDE SEQUENCE</scope>
</reference>
<proteinExistence type="predicted"/>
<gene>
    <name evidence="2" type="ORF">PECUL_23A024375</name>
</gene>
<dbReference type="GO" id="GO:0046983">
    <property type="term" value="F:protein dimerization activity"/>
    <property type="evidence" value="ECO:0007669"/>
    <property type="project" value="InterPro"/>
</dbReference>
<organism evidence="2 3">
    <name type="scientific">Pelobates cultripes</name>
    <name type="common">Western spadefoot toad</name>
    <dbReference type="NCBI Taxonomy" id="61616"/>
    <lineage>
        <taxon>Eukaryota</taxon>
        <taxon>Metazoa</taxon>
        <taxon>Chordata</taxon>
        <taxon>Craniata</taxon>
        <taxon>Vertebrata</taxon>
        <taxon>Euteleostomi</taxon>
        <taxon>Amphibia</taxon>
        <taxon>Batrachia</taxon>
        <taxon>Anura</taxon>
        <taxon>Pelobatoidea</taxon>
        <taxon>Pelobatidae</taxon>
        <taxon>Pelobates</taxon>
    </lineage>
</organism>
<dbReference type="PANTHER" id="PTHR45749">
    <property type="match status" value="1"/>
</dbReference>
<sequence>RNGFAPNVAIPLRIMLTLPITVSTGEQSFLKLKIIKNYLRSSMSQERRVRLAMISIENQTAQEIDFESLLKDFANAKAKKVKFI</sequence>
<protein>
    <submittedName>
        <fullName evidence="2">Zinc finger MYM-type 1-like</fullName>
    </submittedName>
</protein>
<feature type="non-terminal residue" evidence="2">
    <location>
        <position position="1"/>
    </location>
</feature>
<evidence type="ECO:0000313" key="3">
    <source>
        <dbReference type="Proteomes" id="UP001295444"/>
    </source>
</evidence>
<dbReference type="Pfam" id="PF05699">
    <property type="entry name" value="Dimer_Tnp_hAT"/>
    <property type="match status" value="1"/>
</dbReference>